<dbReference type="Gene3D" id="1.25.40.10">
    <property type="entry name" value="Tetratricopeptide repeat domain"/>
    <property type="match status" value="4"/>
</dbReference>
<dbReference type="Pfam" id="PF13429">
    <property type="entry name" value="TPR_15"/>
    <property type="match status" value="1"/>
</dbReference>
<keyword evidence="4" id="KW-1185">Reference proteome</keyword>
<dbReference type="PANTHER" id="PTHR12558">
    <property type="entry name" value="CELL DIVISION CYCLE 16,23,27"/>
    <property type="match status" value="1"/>
</dbReference>
<name>A0A327R3S5_9BACT</name>
<evidence type="ECO:0000256" key="1">
    <source>
        <dbReference type="PROSITE-ProRule" id="PRU00339"/>
    </source>
</evidence>
<dbReference type="RefSeq" id="WP_111595750.1">
    <property type="nucleotide sequence ID" value="NZ_QLLL01000001.1"/>
</dbReference>
<dbReference type="Pfam" id="PF13432">
    <property type="entry name" value="TPR_16"/>
    <property type="match status" value="1"/>
</dbReference>
<accession>A0A327R3S5</accession>
<feature type="chain" id="PRO_5016422478" evidence="2">
    <location>
        <begin position="17"/>
        <end position="590"/>
    </location>
</feature>
<dbReference type="OrthoDB" id="9814220at2"/>
<feature type="repeat" description="TPR" evidence="1">
    <location>
        <begin position="430"/>
        <end position="463"/>
    </location>
</feature>
<sequence length="590" mass="67603">MRIAITVISFVALALAAGCKSNRSITHAPTQAPLQQVKDPEVLAQRADSLFFAAQRSKMLGDYKTAITQYSDYLRLNRYNPTVYYELARLFVEVRNAPIALSFARVSVKMDNQNKWFQRTLADAFVLNEMYDSAATVFDQLARENADNEEFLFNKAMNLAQANKPREALNVLDTLEKKMGVVEDVILQKQRLLLRLNNVGGAAAEIKKLIADNPLELRYRLLLADVYEANNYPEEAKEQYNWVLKRDEFNPRALIALANMEKNEGNTEAYWTHLSRAFANPDYNIDDKVAFVYPYLQMLSLDSTKMNEGLRLSRIIVDTHPTDAKAFALQGDMFTQAQMEDSALTAYFKAVDLDSTKFTVWYQIMWLTSRGDDVDMMKEVSEKVTRLFPKEFMGYYFNGLANYFEQHYGDAAKILNRGLQVGTGDSKLRGDVYSLLGDIYHATGQHQLSDSCYELVLDLRPKDHLVMNNYSYYLSMRGEKLDKAERLSRRSLDLMPNSPVYLDTYAWILFRLGKYSEARDYIEKALTHEEAKQDPDVLEHYGDILYNLKEVDKAVEYWQLAKSKGANSVGLAQKIAEKRYIHPAITTSAQ</sequence>
<dbReference type="PROSITE" id="PS51257">
    <property type="entry name" value="PROKAR_LIPOPROTEIN"/>
    <property type="match status" value="1"/>
</dbReference>
<dbReference type="PANTHER" id="PTHR12558:SF13">
    <property type="entry name" value="CELL DIVISION CYCLE PROTEIN 27 HOMOLOG"/>
    <property type="match status" value="1"/>
</dbReference>
<dbReference type="Pfam" id="PF13181">
    <property type="entry name" value="TPR_8"/>
    <property type="match status" value="1"/>
</dbReference>
<dbReference type="InterPro" id="IPR011990">
    <property type="entry name" value="TPR-like_helical_dom_sf"/>
</dbReference>
<dbReference type="InterPro" id="IPR019734">
    <property type="entry name" value="TPR_rpt"/>
</dbReference>
<keyword evidence="1" id="KW-0802">TPR repeat</keyword>
<reference evidence="3 4" key="1">
    <citation type="submission" date="2018-06" db="EMBL/GenBank/DDBJ databases">
        <title>Genomic Encyclopedia of Archaeal and Bacterial Type Strains, Phase II (KMG-II): from individual species to whole genera.</title>
        <authorList>
            <person name="Goeker M."/>
        </authorList>
    </citation>
    <scope>NUCLEOTIDE SEQUENCE [LARGE SCALE GENOMIC DNA]</scope>
    <source>
        <strain evidence="3 4">DSM 23857</strain>
    </source>
</reference>
<protein>
    <submittedName>
        <fullName evidence="3">Tetratricopeptide repeat protein</fullName>
    </submittedName>
</protein>
<comment type="caution">
    <text evidence="3">The sequence shown here is derived from an EMBL/GenBank/DDBJ whole genome shotgun (WGS) entry which is preliminary data.</text>
</comment>
<evidence type="ECO:0000313" key="4">
    <source>
        <dbReference type="Proteomes" id="UP000249547"/>
    </source>
</evidence>
<dbReference type="EMBL" id="QLLL01000001">
    <property type="protein sequence ID" value="RAJ10612.1"/>
    <property type="molecule type" value="Genomic_DNA"/>
</dbReference>
<dbReference type="SMART" id="SM00028">
    <property type="entry name" value="TPR"/>
    <property type="match status" value="6"/>
</dbReference>
<dbReference type="Proteomes" id="UP000249547">
    <property type="component" value="Unassembled WGS sequence"/>
</dbReference>
<evidence type="ECO:0000256" key="2">
    <source>
        <dbReference type="SAM" id="SignalP"/>
    </source>
</evidence>
<gene>
    <name evidence="3" type="ORF">LX64_00217</name>
</gene>
<feature type="signal peptide" evidence="2">
    <location>
        <begin position="1"/>
        <end position="16"/>
    </location>
</feature>
<keyword evidence="2" id="KW-0732">Signal</keyword>
<dbReference type="SUPFAM" id="SSF48452">
    <property type="entry name" value="TPR-like"/>
    <property type="match status" value="2"/>
</dbReference>
<organism evidence="3 4">
    <name type="scientific">Chitinophaga skermanii</name>
    <dbReference type="NCBI Taxonomy" id="331697"/>
    <lineage>
        <taxon>Bacteria</taxon>
        <taxon>Pseudomonadati</taxon>
        <taxon>Bacteroidota</taxon>
        <taxon>Chitinophagia</taxon>
        <taxon>Chitinophagales</taxon>
        <taxon>Chitinophagaceae</taxon>
        <taxon>Chitinophaga</taxon>
    </lineage>
</organism>
<proteinExistence type="predicted"/>
<dbReference type="PROSITE" id="PS50005">
    <property type="entry name" value="TPR"/>
    <property type="match status" value="1"/>
</dbReference>
<dbReference type="AlphaFoldDB" id="A0A327R3S5"/>
<evidence type="ECO:0000313" key="3">
    <source>
        <dbReference type="EMBL" id="RAJ10612.1"/>
    </source>
</evidence>